<accession>A0A4R6Z0D3</accession>
<keyword evidence="4" id="KW-0012">Acyltransferase</keyword>
<dbReference type="InterPro" id="IPR016035">
    <property type="entry name" value="Acyl_Trfase/lysoPLipase"/>
</dbReference>
<comment type="caution">
    <text evidence="4">The sequence shown here is derived from an EMBL/GenBank/DDBJ whole genome shotgun (WGS) entry which is preliminary data.</text>
</comment>
<dbReference type="GO" id="GO:0071770">
    <property type="term" value="P:DIM/DIP cell wall layer assembly"/>
    <property type="evidence" value="ECO:0007669"/>
    <property type="project" value="TreeGrafter"/>
</dbReference>
<dbReference type="GO" id="GO:0004312">
    <property type="term" value="F:fatty acid synthase activity"/>
    <property type="evidence" value="ECO:0007669"/>
    <property type="project" value="TreeGrafter"/>
</dbReference>
<dbReference type="InterPro" id="IPR001227">
    <property type="entry name" value="Ac_transferase_dom_sf"/>
</dbReference>
<name>A0A4R6Z0D3_9GAMM</name>
<dbReference type="InterPro" id="IPR050091">
    <property type="entry name" value="PKS_NRPS_Biosynth_Enz"/>
</dbReference>
<dbReference type="PANTHER" id="PTHR43775">
    <property type="entry name" value="FATTY ACID SYNTHASE"/>
    <property type="match status" value="1"/>
</dbReference>
<keyword evidence="2" id="KW-0597">Phosphoprotein</keyword>
<keyword evidence="5" id="KW-1185">Reference proteome</keyword>
<feature type="domain" description="Malonyl-CoA:ACP transacylase (MAT)" evidence="3">
    <location>
        <begin position="7"/>
        <end position="314"/>
    </location>
</feature>
<dbReference type="Pfam" id="PF00698">
    <property type="entry name" value="Acyl_transf_1"/>
    <property type="match status" value="1"/>
</dbReference>
<dbReference type="AlphaFoldDB" id="A0A4R6Z0D3"/>
<dbReference type="EMBL" id="SNZH01000005">
    <property type="protein sequence ID" value="TDR44829.1"/>
    <property type="molecule type" value="Genomic_DNA"/>
</dbReference>
<dbReference type="PANTHER" id="PTHR43775:SF37">
    <property type="entry name" value="SI:DKEY-61P9.11"/>
    <property type="match status" value="1"/>
</dbReference>
<evidence type="ECO:0000313" key="5">
    <source>
        <dbReference type="Proteomes" id="UP000295293"/>
    </source>
</evidence>
<dbReference type="RefSeq" id="WP_208113551.1">
    <property type="nucleotide sequence ID" value="NZ_SNZH01000005.1"/>
</dbReference>
<dbReference type="GO" id="GO:0005886">
    <property type="term" value="C:plasma membrane"/>
    <property type="evidence" value="ECO:0007669"/>
    <property type="project" value="TreeGrafter"/>
</dbReference>
<evidence type="ECO:0000256" key="2">
    <source>
        <dbReference type="ARBA" id="ARBA00022553"/>
    </source>
</evidence>
<keyword evidence="4" id="KW-0808">Transferase</keyword>
<dbReference type="Proteomes" id="UP000295293">
    <property type="component" value="Unassembled WGS sequence"/>
</dbReference>
<dbReference type="SMART" id="SM00827">
    <property type="entry name" value="PKS_AT"/>
    <property type="match status" value="1"/>
</dbReference>
<dbReference type="InterPro" id="IPR014043">
    <property type="entry name" value="Acyl_transferase_dom"/>
</dbReference>
<keyword evidence="1" id="KW-0596">Phosphopantetheine</keyword>
<evidence type="ECO:0000259" key="3">
    <source>
        <dbReference type="SMART" id="SM00827"/>
    </source>
</evidence>
<reference evidence="4 5" key="1">
    <citation type="submission" date="2019-03" db="EMBL/GenBank/DDBJ databases">
        <title>Genomic Encyclopedia of Type Strains, Phase IV (KMG-IV): sequencing the most valuable type-strain genomes for metagenomic binning, comparative biology and taxonomic classification.</title>
        <authorList>
            <person name="Goeker M."/>
        </authorList>
    </citation>
    <scope>NUCLEOTIDE SEQUENCE [LARGE SCALE GENOMIC DNA]</scope>
    <source>
        <strain evidence="4 5">DSM 21667</strain>
    </source>
</reference>
<proteinExistence type="predicted"/>
<evidence type="ECO:0000313" key="4">
    <source>
        <dbReference type="EMBL" id="TDR44829.1"/>
    </source>
</evidence>
<dbReference type="GO" id="GO:0006633">
    <property type="term" value="P:fatty acid biosynthetic process"/>
    <property type="evidence" value="ECO:0007669"/>
    <property type="project" value="TreeGrafter"/>
</dbReference>
<evidence type="ECO:0000256" key="1">
    <source>
        <dbReference type="ARBA" id="ARBA00022450"/>
    </source>
</evidence>
<protein>
    <submittedName>
        <fullName evidence="4">Bacillaene synthase trans-acting acyltransferase</fullName>
    </submittedName>
</protein>
<organism evidence="4 5">
    <name type="scientific">Tahibacter aquaticus</name>
    <dbReference type="NCBI Taxonomy" id="520092"/>
    <lineage>
        <taxon>Bacteria</taxon>
        <taxon>Pseudomonadati</taxon>
        <taxon>Pseudomonadota</taxon>
        <taxon>Gammaproteobacteria</taxon>
        <taxon>Lysobacterales</taxon>
        <taxon>Rhodanobacteraceae</taxon>
        <taxon>Tahibacter</taxon>
    </lineage>
</organism>
<dbReference type="Gene3D" id="3.40.366.10">
    <property type="entry name" value="Malonyl-Coenzyme A Acyl Carrier Protein, domain 2"/>
    <property type="match status" value="1"/>
</dbReference>
<dbReference type="SUPFAM" id="SSF52151">
    <property type="entry name" value="FabD/lysophospholipase-like"/>
    <property type="match status" value="1"/>
</dbReference>
<dbReference type="GO" id="GO:0005737">
    <property type="term" value="C:cytoplasm"/>
    <property type="evidence" value="ECO:0007669"/>
    <property type="project" value="TreeGrafter"/>
</dbReference>
<gene>
    <name evidence="4" type="ORF">DFR29_10510</name>
</gene>
<sequence length="320" mass="34531">MRKTVFLFSGQGSQHFQMARALFEHDLRFRAEMSRLDTMVGDLAGHSVIAALYDDANEKSRPFDALELSHPAIFMVEYALAQTLIAAGIRPDLCLGTSLGSFAAAAVAGFIDVEQALAAVIQQAAALEACCEAGTMIAVLADTAVFERERLHELAELAAINFAAHFVVAAPRERVAELEGRLKAGQIAFQRLPVAFAFHSRWIDAAQAPFASFAQSLRSGAGRLPLICCDQAAVLQALPGDFFWQVVRRPIRFGAAVAMLEREHSGDYIDLGPSGTLATFLRYLLPAERKPAIHAVLSPFGNDQARLAALVAGWPRPATG</sequence>